<dbReference type="InterPro" id="IPR006059">
    <property type="entry name" value="SBP"/>
</dbReference>
<dbReference type="RefSeq" id="WP_051431882.1">
    <property type="nucleotide sequence ID" value="NZ_NRRE01000030.1"/>
</dbReference>
<dbReference type="Gene3D" id="3.40.190.10">
    <property type="entry name" value="Periplasmic binding protein-like II"/>
    <property type="match status" value="2"/>
</dbReference>
<accession>A0A934QKB5</accession>
<evidence type="ECO:0000256" key="1">
    <source>
        <dbReference type="ARBA" id="ARBA00022729"/>
    </source>
</evidence>
<protein>
    <submittedName>
        <fullName evidence="3">Spermidine/putrescine ABC transporter substrate-binding protein</fullName>
    </submittedName>
</protein>
<feature type="chain" id="PRO_5036954214" evidence="2">
    <location>
        <begin position="27"/>
        <end position="364"/>
    </location>
</feature>
<evidence type="ECO:0000313" key="3">
    <source>
        <dbReference type="EMBL" id="MBK1698723.1"/>
    </source>
</evidence>
<dbReference type="Proteomes" id="UP000778970">
    <property type="component" value="Unassembled WGS sequence"/>
</dbReference>
<dbReference type="SUPFAM" id="SSF53850">
    <property type="entry name" value="Periplasmic binding protein-like II"/>
    <property type="match status" value="1"/>
</dbReference>
<organism evidence="3 4">
    <name type="scientific">Rhodovibrio salinarum</name>
    <dbReference type="NCBI Taxonomy" id="1087"/>
    <lineage>
        <taxon>Bacteria</taxon>
        <taxon>Pseudomonadati</taxon>
        <taxon>Pseudomonadota</taxon>
        <taxon>Alphaproteobacteria</taxon>
        <taxon>Rhodospirillales</taxon>
        <taxon>Rhodovibrionaceae</taxon>
        <taxon>Rhodovibrio</taxon>
    </lineage>
</organism>
<evidence type="ECO:0000313" key="4">
    <source>
        <dbReference type="Proteomes" id="UP000778970"/>
    </source>
</evidence>
<evidence type="ECO:0000256" key="2">
    <source>
        <dbReference type="SAM" id="SignalP"/>
    </source>
</evidence>
<keyword evidence="1 2" id="KW-0732">Signal</keyword>
<dbReference type="EMBL" id="NRRE01000030">
    <property type="protein sequence ID" value="MBK1698723.1"/>
    <property type="molecule type" value="Genomic_DNA"/>
</dbReference>
<proteinExistence type="predicted"/>
<reference evidence="3" key="1">
    <citation type="submission" date="2017-08" db="EMBL/GenBank/DDBJ databases">
        <authorList>
            <person name="Imhoff J.F."/>
            <person name="Rahn T."/>
            <person name="Kuenzel S."/>
            <person name="Neulinger S.C."/>
        </authorList>
    </citation>
    <scope>NUCLEOTIDE SEQUENCE</scope>
    <source>
        <strain evidence="3">DSM 9154</strain>
    </source>
</reference>
<dbReference type="Pfam" id="PF13416">
    <property type="entry name" value="SBP_bac_8"/>
    <property type="match status" value="1"/>
</dbReference>
<dbReference type="AlphaFoldDB" id="A0A934QKB5"/>
<reference evidence="3" key="2">
    <citation type="journal article" date="2020" name="Microorganisms">
        <title>Osmotic Adaptation and Compatible Solute Biosynthesis of Phototrophic Bacteria as Revealed from Genome Analyses.</title>
        <authorList>
            <person name="Imhoff J.F."/>
            <person name="Rahn T."/>
            <person name="Kunzel S."/>
            <person name="Keller A."/>
            <person name="Neulinger S.C."/>
        </authorList>
    </citation>
    <scope>NUCLEOTIDE SEQUENCE</scope>
    <source>
        <strain evidence="3">DSM 9154</strain>
    </source>
</reference>
<feature type="signal peptide" evidence="2">
    <location>
        <begin position="1"/>
        <end position="26"/>
    </location>
</feature>
<dbReference type="PANTHER" id="PTHR30222:SF2">
    <property type="entry name" value="ABC TRANSPORTER SUBSTRATE-BINDING PROTEIN"/>
    <property type="match status" value="1"/>
</dbReference>
<keyword evidence="4" id="KW-1185">Reference proteome</keyword>
<dbReference type="PANTHER" id="PTHR30222">
    <property type="entry name" value="SPERMIDINE/PUTRESCINE-BINDING PERIPLASMIC PROTEIN"/>
    <property type="match status" value="1"/>
</dbReference>
<comment type="caution">
    <text evidence="3">The sequence shown here is derived from an EMBL/GenBank/DDBJ whole genome shotgun (WGS) entry which is preliminary data.</text>
</comment>
<gene>
    <name evidence="3" type="ORF">CKO21_15870</name>
</gene>
<sequence length="364" mass="40153">MKLHKATLLAASSALALGVTAGAASAETLTIVSWGGAYTMSQQKAYHEPYMENNPDVNIVNEDKSANGLAGIRAQVQAGNVTWDIVDMLEGPAMTACAEGIVEPLPADEILADAPDGTPPSEDFVQLRECFVPSIVYATLFAYNKEAFPDGNYPSKVSDVWDMDTYPGKRALRKVPDGNMEWALVADGVPMDEVYEVLDTDEGIGRAFAKLDELKDDAIWWTEGAQPPQLLADQEVSIATGYNGRFFNAQVMEDQPFELMWHGQYFELDGWVVPRGKLTDRVKDYLNFATDTQRLADQAKYISYGPARKSSAPLVSTHAEAGIDMKPHMPTTPENFKNPIKKDAEWWADNGDAMSERFNAWLAR</sequence>
<name>A0A934QKB5_9PROT</name>